<evidence type="ECO:0000256" key="3">
    <source>
        <dbReference type="ARBA" id="ARBA00005957"/>
    </source>
</evidence>
<gene>
    <name evidence="18" type="ORF">BU24DRAFT_409641</name>
</gene>
<evidence type="ECO:0000256" key="13">
    <source>
        <dbReference type="ARBA" id="ARBA00023180"/>
    </source>
</evidence>
<feature type="region of interest" description="Disordered" evidence="15">
    <location>
        <begin position="472"/>
        <end position="500"/>
    </location>
</feature>
<keyword evidence="8 14" id="KW-0479">Metal-binding</keyword>
<dbReference type="OrthoDB" id="10013407at2759"/>
<keyword evidence="12" id="KW-0482">Metalloprotease</keyword>
<dbReference type="InterPro" id="IPR007484">
    <property type="entry name" value="Peptidase_M28"/>
</dbReference>
<accession>A0A6A5XUR5</accession>
<keyword evidence="9 14" id="KW-0732">Signal</keyword>
<dbReference type="Gene3D" id="3.40.630.10">
    <property type="entry name" value="Zn peptidases"/>
    <property type="match status" value="1"/>
</dbReference>
<feature type="domain" description="PA" evidence="16">
    <location>
        <begin position="128"/>
        <end position="215"/>
    </location>
</feature>
<evidence type="ECO:0000259" key="17">
    <source>
        <dbReference type="Pfam" id="PF04389"/>
    </source>
</evidence>
<dbReference type="InterPro" id="IPR041756">
    <property type="entry name" value="M28_SGAP-like"/>
</dbReference>
<feature type="chain" id="PRO_5025710136" description="Peptide hydrolase" evidence="14">
    <location>
        <begin position="17"/>
        <end position="500"/>
    </location>
</feature>
<comment type="subcellular location">
    <subcellularLocation>
        <location evidence="2">Secreted</location>
    </subcellularLocation>
</comment>
<evidence type="ECO:0000256" key="7">
    <source>
        <dbReference type="ARBA" id="ARBA00022670"/>
    </source>
</evidence>
<dbReference type="SUPFAM" id="SSF52025">
    <property type="entry name" value="PA domain"/>
    <property type="match status" value="1"/>
</dbReference>
<dbReference type="Gene3D" id="3.50.30.30">
    <property type="match status" value="1"/>
</dbReference>
<evidence type="ECO:0000256" key="1">
    <source>
        <dbReference type="ARBA" id="ARBA00001947"/>
    </source>
</evidence>
<sequence length="500" mass="52741">MRFGIAIGALLAAASAAEVSPRGYGHKPLVDSKKLQKSIKEKALLKGAKALQSHADAFPPRNRLMGGAGHNETVKYLVKELKKLDYYNIELQPFSALVQLNGTASLTLDGEVVEPGQFDYSPSGNGSAKLIVVNNLGCEPADYPAELTGNIALISRGSCEFGLKSVYAGNAGAIGAIIYDNIPGGPIEGTLGTPPRPEGEYIATIGLSLDQGKALAEKITGGAEVSATFDVVTDIQIQTTNNVIATSKSGSHDTVLVVGAHTDSVRAGPGINDDGSGTIGILEVAKQLSKYKVNNAVRFGFWSGEEEGLLGSTHYVEHASPKELSSIRAYLNFDMIASPNYVHALYDGDGSAFNLTGPAGSAEIEKFFEEWFASVGQNTTATEFNGRSDYAAFIDAGIPAGGTFTGAEEIKTEEEAELFGGVAGEPLDKYYHDAGDDVNNLALDAFVLHTQAIAASVAKYATSFDSLPPKANVTRRSVPAAKREVKRHSHGSSSCKKIYE</sequence>
<evidence type="ECO:0000256" key="11">
    <source>
        <dbReference type="ARBA" id="ARBA00022833"/>
    </source>
</evidence>
<keyword evidence="7 14" id="KW-0645">Protease</keyword>
<evidence type="ECO:0000256" key="4">
    <source>
        <dbReference type="ARBA" id="ARBA00011245"/>
    </source>
</evidence>
<dbReference type="Pfam" id="PF04389">
    <property type="entry name" value="Peptidase_M28"/>
    <property type="match status" value="1"/>
</dbReference>
<dbReference type="RefSeq" id="XP_033384886.1">
    <property type="nucleotide sequence ID" value="XM_033525934.1"/>
</dbReference>
<evidence type="ECO:0000256" key="15">
    <source>
        <dbReference type="SAM" id="MobiDB-lite"/>
    </source>
</evidence>
<evidence type="ECO:0000256" key="2">
    <source>
        <dbReference type="ARBA" id="ARBA00004613"/>
    </source>
</evidence>
<evidence type="ECO:0000256" key="14">
    <source>
        <dbReference type="RuleBase" id="RU361240"/>
    </source>
</evidence>
<dbReference type="EC" id="3.4.-.-" evidence="14"/>
<evidence type="ECO:0000313" key="18">
    <source>
        <dbReference type="EMBL" id="KAF2016547.1"/>
    </source>
</evidence>
<comment type="cofactor">
    <cofactor evidence="1">
        <name>Zn(2+)</name>
        <dbReference type="ChEBI" id="CHEBI:29105"/>
    </cofactor>
</comment>
<dbReference type="Pfam" id="PF02225">
    <property type="entry name" value="PA"/>
    <property type="match status" value="1"/>
</dbReference>
<evidence type="ECO:0000256" key="6">
    <source>
        <dbReference type="ARBA" id="ARBA00022525"/>
    </source>
</evidence>
<keyword evidence="13" id="KW-0325">Glycoprotein</keyword>
<dbReference type="PANTHER" id="PTHR12147:SF57">
    <property type="entry name" value="PEPTIDE HYDROLASE"/>
    <property type="match status" value="1"/>
</dbReference>
<evidence type="ECO:0000256" key="10">
    <source>
        <dbReference type="ARBA" id="ARBA00022801"/>
    </source>
</evidence>
<dbReference type="InterPro" id="IPR045175">
    <property type="entry name" value="M28_fam"/>
</dbReference>
<reference evidence="18" key="1">
    <citation type="journal article" date="2020" name="Stud. Mycol.">
        <title>101 Dothideomycetes genomes: a test case for predicting lifestyles and emergence of pathogens.</title>
        <authorList>
            <person name="Haridas S."/>
            <person name="Albert R."/>
            <person name="Binder M."/>
            <person name="Bloem J."/>
            <person name="Labutti K."/>
            <person name="Salamov A."/>
            <person name="Andreopoulos B."/>
            <person name="Baker S."/>
            <person name="Barry K."/>
            <person name="Bills G."/>
            <person name="Bluhm B."/>
            <person name="Cannon C."/>
            <person name="Castanera R."/>
            <person name="Culley D."/>
            <person name="Daum C."/>
            <person name="Ezra D."/>
            <person name="Gonzalez J."/>
            <person name="Henrissat B."/>
            <person name="Kuo A."/>
            <person name="Liang C."/>
            <person name="Lipzen A."/>
            <person name="Lutzoni F."/>
            <person name="Magnuson J."/>
            <person name="Mondo S."/>
            <person name="Nolan M."/>
            <person name="Ohm R."/>
            <person name="Pangilinan J."/>
            <person name="Park H.-J."/>
            <person name="Ramirez L."/>
            <person name="Alfaro M."/>
            <person name="Sun H."/>
            <person name="Tritt A."/>
            <person name="Yoshinaga Y."/>
            <person name="Zwiers L.-H."/>
            <person name="Turgeon B."/>
            <person name="Goodwin S."/>
            <person name="Spatafora J."/>
            <person name="Crous P."/>
            <person name="Grigoriev I."/>
        </authorList>
    </citation>
    <scope>NUCLEOTIDE SEQUENCE</scope>
    <source>
        <strain evidence="18">CBS 175.79</strain>
    </source>
</reference>
<proteinExistence type="inferred from homology"/>
<dbReference type="GeneID" id="54283331"/>
<dbReference type="InterPro" id="IPR003137">
    <property type="entry name" value="PA_domain"/>
</dbReference>
<evidence type="ECO:0000256" key="12">
    <source>
        <dbReference type="ARBA" id="ARBA00023049"/>
    </source>
</evidence>
<dbReference type="Proteomes" id="UP000799778">
    <property type="component" value="Unassembled WGS sequence"/>
</dbReference>
<dbReference type="InterPro" id="IPR046450">
    <property type="entry name" value="PA_dom_sf"/>
</dbReference>
<evidence type="ECO:0000259" key="16">
    <source>
        <dbReference type="Pfam" id="PF02225"/>
    </source>
</evidence>
<evidence type="ECO:0000256" key="8">
    <source>
        <dbReference type="ARBA" id="ARBA00022723"/>
    </source>
</evidence>
<keyword evidence="10 14" id="KW-0378">Hydrolase</keyword>
<feature type="signal peptide" evidence="14">
    <location>
        <begin position="1"/>
        <end position="16"/>
    </location>
</feature>
<evidence type="ECO:0000313" key="19">
    <source>
        <dbReference type="Proteomes" id="UP000799778"/>
    </source>
</evidence>
<dbReference type="AlphaFoldDB" id="A0A6A5XUR5"/>
<dbReference type="EMBL" id="ML978069">
    <property type="protein sequence ID" value="KAF2016547.1"/>
    <property type="molecule type" value="Genomic_DNA"/>
</dbReference>
<feature type="compositionally biased region" description="Polar residues" evidence="15">
    <location>
        <begin position="491"/>
        <end position="500"/>
    </location>
</feature>
<protein>
    <recommendedName>
        <fullName evidence="14">Peptide hydrolase</fullName>
        <ecNumber evidence="14">3.4.-.-</ecNumber>
    </recommendedName>
</protein>
<feature type="domain" description="Peptidase M28" evidence="17">
    <location>
        <begin position="242"/>
        <end position="455"/>
    </location>
</feature>
<keyword evidence="5" id="KW-0031">Aminopeptidase</keyword>
<dbReference type="SUPFAM" id="SSF53187">
    <property type="entry name" value="Zn-dependent exopeptidases"/>
    <property type="match status" value="1"/>
</dbReference>
<dbReference type="GO" id="GO:0046872">
    <property type="term" value="F:metal ion binding"/>
    <property type="evidence" value="ECO:0007669"/>
    <property type="project" value="UniProtKB-KW"/>
</dbReference>
<comment type="subunit">
    <text evidence="4">Monomer.</text>
</comment>
<comment type="similarity">
    <text evidence="3">Belongs to the peptidase M28 family. M28A subfamily.</text>
</comment>
<keyword evidence="19" id="KW-1185">Reference proteome</keyword>
<organism evidence="18 19">
    <name type="scientific">Aaosphaeria arxii CBS 175.79</name>
    <dbReference type="NCBI Taxonomy" id="1450172"/>
    <lineage>
        <taxon>Eukaryota</taxon>
        <taxon>Fungi</taxon>
        <taxon>Dikarya</taxon>
        <taxon>Ascomycota</taxon>
        <taxon>Pezizomycotina</taxon>
        <taxon>Dothideomycetes</taxon>
        <taxon>Pleosporomycetidae</taxon>
        <taxon>Pleosporales</taxon>
        <taxon>Pleosporales incertae sedis</taxon>
        <taxon>Aaosphaeria</taxon>
    </lineage>
</organism>
<evidence type="ECO:0000256" key="9">
    <source>
        <dbReference type="ARBA" id="ARBA00022729"/>
    </source>
</evidence>
<dbReference type="GO" id="GO:0008235">
    <property type="term" value="F:metalloexopeptidase activity"/>
    <property type="evidence" value="ECO:0007669"/>
    <property type="project" value="InterPro"/>
</dbReference>
<dbReference type="GO" id="GO:0006508">
    <property type="term" value="P:proteolysis"/>
    <property type="evidence" value="ECO:0007669"/>
    <property type="project" value="UniProtKB-KW"/>
</dbReference>
<dbReference type="PANTHER" id="PTHR12147">
    <property type="entry name" value="METALLOPEPTIDASE M28 FAMILY MEMBER"/>
    <property type="match status" value="1"/>
</dbReference>
<evidence type="ECO:0000256" key="5">
    <source>
        <dbReference type="ARBA" id="ARBA00022438"/>
    </source>
</evidence>
<dbReference type="CDD" id="cd03876">
    <property type="entry name" value="M28_SGAP_like"/>
    <property type="match status" value="1"/>
</dbReference>
<keyword evidence="6" id="KW-0964">Secreted</keyword>
<name>A0A6A5XUR5_9PLEO</name>
<dbReference type="GO" id="GO:0005576">
    <property type="term" value="C:extracellular region"/>
    <property type="evidence" value="ECO:0007669"/>
    <property type="project" value="UniProtKB-SubCell"/>
</dbReference>
<dbReference type="GO" id="GO:0004177">
    <property type="term" value="F:aminopeptidase activity"/>
    <property type="evidence" value="ECO:0007669"/>
    <property type="project" value="UniProtKB-KW"/>
</dbReference>
<keyword evidence="11 14" id="KW-0862">Zinc</keyword>
<dbReference type="CDD" id="cd02130">
    <property type="entry name" value="PA_ScAPY_like"/>
    <property type="match status" value="1"/>
</dbReference>
<dbReference type="FunFam" id="3.40.630.10:FF:000054">
    <property type="entry name" value="Peptide hydrolase"/>
    <property type="match status" value="1"/>
</dbReference>